<dbReference type="PANTHER" id="PTHR31157:SF1">
    <property type="entry name" value="SCP DOMAIN-CONTAINING PROTEIN"/>
    <property type="match status" value="1"/>
</dbReference>
<dbReference type="EMBL" id="JBHSPH010000003">
    <property type="protein sequence ID" value="MFC5863129.1"/>
    <property type="molecule type" value="Genomic_DNA"/>
</dbReference>
<dbReference type="Gene3D" id="3.40.33.10">
    <property type="entry name" value="CAP"/>
    <property type="match status" value="1"/>
</dbReference>
<sequence length="275" mass="30049">MTGQMFGSRIRLITQKKSFVSTPLLLALVVIACMAFRFSSQAQDDPAHAIMDLANQTRSEAGLQPLQWDQALAMAAQAHAERMAREGQLSHQYPEEPSLPERAASAGAHFSLIEENIAMADSPHRVHDSWMHSPDHHDNLMNSRINRIGVGAVRAHGYLFVVADYSQGVDAESFNQVETSVAHVLAAQGLRIKVDGTQDARAYCQSDEAAQARHIFARFLMRWQGPDVTQLPKPLQQRIASGVFHEAAVGACAPQGDGGSNQPVFSGNRVAVLLY</sequence>
<evidence type="ECO:0000313" key="4">
    <source>
        <dbReference type="Proteomes" id="UP001596091"/>
    </source>
</evidence>
<evidence type="ECO:0000259" key="2">
    <source>
        <dbReference type="Pfam" id="PF00188"/>
    </source>
</evidence>
<keyword evidence="4" id="KW-1185">Reference proteome</keyword>
<dbReference type="InterPro" id="IPR014044">
    <property type="entry name" value="CAP_dom"/>
</dbReference>
<feature type="chain" id="PRO_5047225785" evidence="1">
    <location>
        <begin position="43"/>
        <end position="275"/>
    </location>
</feature>
<reference evidence="4" key="1">
    <citation type="journal article" date="2019" name="Int. J. Syst. Evol. Microbiol.">
        <title>The Global Catalogue of Microorganisms (GCM) 10K type strain sequencing project: providing services to taxonomists for standard genome sequencing and annotation.</title>
        <authorList>
            <consortium name="The Broad Institute Genomics Platform"/>
            <consortium name="The Broad Institute Genome Sequencing Center for Infectious Disease"/>
            <person name="Wu L."/>
            <person name="Ma J."/>
        </authorList>
    </citation>
    <scope>NUCLEOTIDE SEQUENCE [LARGE SCALE GENOMIC DNA]</scope>
    <source>
        <strain evidence="4">JCM 4087</strain>
    </source>
</reference>
<dbReference type="PANTHER" id="PTHR31157">
    <property type="entry name" value="SCP DOMAIN-CONTAINING PROTEIN"/>
    <property type="match status" value="1"/>
</dbReference>
<feature type="domain" description="SCP" evidence="2">
    <location>
        <begin position="52"/>
        <end position="165"/>
    </location>
</feature>
<dbReference type="SUPFAM" id="SSF55797">
    <property type="entry name" value="PR-1-like"/>
    <property type="match status" value="1"/>
</dbReference>
<comment type="caution">
    <text evidence="3">The sequence shown here is derived from an EMBL/GenBank/DDBJ whole genome shotgun (WGS) entry which is preliminary data.</text>
</comment>
<feature type="signal peptide" evidence="1">
    <location>
        <begin position="1"/>
        <end position="42"/>
    </location>
</feature>
<organism evidence="3 4">
    <name type="scientific">Acidicapsa dinghuensis</name>
    <dbReference type="NCBI Taxonomy" id="2218256"/>
    <lineage>
        <taxon>Bacteria</taxon>
        <taxon>Pseudomonadati</taxon>
        <taxon>Acidobacteriota</taxon>
        <taxon>Terriglobia</taxon>
        <taxon>Terriglobales</taxon>
        <taxon>Acidobacteriaceae</taxon>
        <taxon>Acidicapsa</taxon>
    </lineage>
</organism>
<evidence type="ECO:0000313" key="3">
    <source>
        <dbReference type="EMBL" id="MFC5863129.1"/>
    </source>
</evidence>
<dbReference type="Proteomes" id="UP001596091">
    <property type="component" value="Unassembled WGS sequence"/>
</dbReference>
<evidence type="ECO:0000256" key="1">
    <source>
        <dbReference type="SAM" id="SignalP"/>
    </source>
</evidence>
<keyword evidence="1" id="KW-0732">Signal</keyword>
<dbReference type="InterPro" id="IPR035940">
    <property type="entry name" value="CAP_sf"/>
</dbReference>
<dbReference type="CDD" id="cd05379">
    <property type="entry name" value="CAP_bacterial"/>
    <property type="match status" value="1"/>
</dbReference>
<proteinExistence type="predicted"/>
<gene>
    <name evidence="3" type="ORF">ACFPT7_12555</name>
</gene>
<name>A0ABW1EGQ8_9BACT</name>
<accession>A0ABW1EGQ8</accession>
<dbReference type="RefSeq" id="WP_263340522.1">
    <property type="nucleotide sequence ID" value="NZ_JAGSYH010000005.1"/>
</dbReference>
<protein>
    <submittedName>
        <fullName evidence="3">CAP domain-containing protein</fullName>
    </submittedName>
</protein>
<dbReference type="Pfam" id="PF00188">
    <property type="entry name" value="CAP"/>
    <property type="match status" value="1"/>
</dbReference>